<feature type="transmembrane region" description="Helical" evidence="2">
    <location>
        <begin position="7"/>
        <end position="29"/>
    </location>
</feature>
<dbReference type="PANTHER" id="PTHR34295:SF1">
    <property type="entry name" value="BIOTIN TRANSPORTER BIOY"/>
    <property type="match status" value="1"/>
</dbReference>
<dbReference type="AlphaFoldDB" id="A0A9Q4PWM3"/>
<keyword evidence="1 2" id="KW-0472">Membrane</keyword>
<dbReference type="RefSeq" id="WP_274924161.1">
    <property type="nucleotide sequence ID" value="NZ_JAKELO010000002.1"/>
</dbReference>
<dbReference type="Pfam" id="PF02632">
    <property type="entry name" value="BioY"/>
    <property type="match status" value="1"/>
</dbReference>
<organism evidence="3 4">
    <name type="scientific">Methanogenium marinum</name>
    <dbReference type="NCBI Taxonomy" id="348610"/>
    <lineage>
        <taxon>Archaea</taxon>
        <taxon>Methanobacteriati</taxon>
        <taxon>Methanobacteriota</taxon>
        <taxon>Stenosarchaea group</taxon>
        <taxon>Methanomicrobia</taxon>
        <taxon>Methanomicrobiales</taxon>
        <taxon>Methanomicrobiaceae</taxon>
        <taxon>Methanogenium</taxon>
    </lineage>
</organism>
<evidence type="ECO:0000256" key="2">
    <source>
        <dbReference type="SAM" id="Phobius"/>
    </source>
</evidence>
<proteinExistence type="inferred from homology"/>
<accession>A0A9Q4PWM3</accession>
<name>A0A9Q4PWM3_9EURY</name>
<keyword evidence="4" id="KW-1185">Reference proteome</keyword>
<feature type="transmembrane region" description="Helical" evidence="2">
    <location>
        <begin position="142"/>
        <end position="165"/>
    </location>
</feature>
<comment type="similarity">
    <text evidence="1">Belongs to the BioY family.</text>
</comment>
<dbReference type="InterPro" id="IPR003784">
    <property type="entry name" value="BioY"/>
</dbReference>
<feature type="transmembrane region" description="Helical" evidence="2">
    <location>
        <begin position="76"/>
        <end position="104"/>
    </location>
</feature>
<comment type="caution">
    <text evidence="3">The sequence shown here is derived from an EMBL/GenBank/DDBJ whole genome shotgun (WGS) entry which is preliminary data.</text>
</comment>
<dbReference type="PIRSF" id="PIRSF016661">
    <property type="entry name" value="BioY"/>
    <property type="match status" value="1"/>
</dbReference>
<dbReference type="PANTHER" id="PTHR34295">
    <property type="entry name" value="BIOTIN TRANSPORTER BIOY"/>
    <property type="match status" value="1"/>
</dbReference>
<dbReference type="GO" id="GO:0015225">
    <property type="term" value="F:biotin transmembrane transporter activity"/>
    <property type="evidence" value="ECO:0007669"/>
    <property type="project" value="UniProtKB-UniRule"/>
</dbReference>
<keyword evidence="2" id="KW-0812">Transmembrane</keyword>
<protein>
    <submittedName>
        <fullName evidence="3">Biotin transporter BioY</fullName>
    </submittedName>
</protein>
<feature type="transmembrane region" description="Helical" evidence="2">
    <location>
        <begin position="110"/>
        <end position="130"/>
    </location>
</feature>
<keyword evidence="2" id="KW-1133">Transmembrane helix</keyword>
<sequence>MYGDEKLSYRISLTAAFVALIAVGGWVSLPIPPVPVTLQTFFVLLAAVVMGRYAVLPVAVYLLLGILNMPVFHNGLAGIGVLMGPTGGYLIGFIPAVLLAGLAYEQDNRIVHAAGIAAATLIIYLFGISWMAYSTGMALAQAVLLGLVPFIAGDVLKGIAVYIIGERI</sequence>
<keyword evidence="1" id="KW-0813">Transport</keyword>
<feature type="transmembrane region" description="Helical" evidence="2">
    <location>
        <begin position="41"/>
        <end position="64"/>
    </location>
</feature>
<dbReference type="GO" id="GO:0005886">
    <property type="term" value="C:plasma membrane"/>
    <property type="evidence" value="ECO:0007669"/>
    <property type="project" value="UniProtKB-SubCell"/>
</dbReference>
<dbReference type="EMBL" id="JAKELO010000002">
    <property type="protein sequence ID" value="MDE4907511.1"/>
    <property type="molecule type" value="Genomic_DNA"/>
</dbReference>
<dbReference type="Proteomes" id="UP001143747">
    <property type="component" value="Unassembled WGS sequence"/>
</dbReference>
<evidence type="ECO:0000313" key="4">
    <source>
        <dbReference type="Proteomes" id="UP001143747"/>
    </source>
</evidence>
<comment type="subcellular location">
    <subcellularLocation>
        <location evidence="1">Cell membrane</location>
        <topology evidence="1">Multi-pass membrane protein</topology>
    </subcellularLocation>
</comment>
<gene>
    <name evidence="3" type="ORF">L0665_02610</name>
</gene>
<reference evidence="3" key="1">
    <citation type="submission" date="2022-01" db="EMBL/GenBank/DDBJ databases">
        <title>Draft genome of Methanogenium marinum DSM 15558.</title>
        <authorList>
            <person name="Chen S.-C."/>
            <person name="You Y.-T."/>
        </authorList>
    </citation>
    <scope>NUCLEOTIDE SEQUENCE</scope>
    <source>
        <strain evidence="3">DSM 15558</strain>
    </source>
</reference>
<dbReference type="Gene3D" id="1.10.1760.20">
    <property type="match status" value="1"/>
</dbReference>
<keyword evidence="1" id="KW-1003">Cell membrane</keyword>
<evidence type="ECO:0000256" key="1">
    <source>
        <dbReference type="PIRNR" id="PIRNR016661"/>
    </source>
</evidence>
<evidence type="ECO:0000313" key="3">
    <source>
        <dbReference type="EMBL" id="MDE4907511.1"/>
    </source>
</evidence>